<dbReference type="SUPFAM" id="SSF47676">
    <property type="entry name" value="Conserved domain common to transcription factors TFIIS, elongin A, CRSP70"/>
    <property type="match status" value="1"/>
</dbReference>
<gene>
    <name evidence="1" type="primary">TCEANC2</name>
    <name evidence="1" type="ORF">CEXT_278271</name>
</gene>
<keyword evidence="1" id="KW-0251">Elongation factor</keyword>
<dbReference type="Proteomes" id="UP001054945">
    <property type="component" value="Unassembled WGS sequence"/>
</dbReference>
<dbReference type="InterPro" id="IPR035441">
    <property type="entry name" value="TFIIS/LEDGF_dom_sf"/>
</dbReference>
<keyword evidence="1" id="KW-0648">Protein biosynthesis</keyword>
<protein>
    <submittedName>
        <fullName evidence="1">Transcription elongation factor A N-terminal and central domain-containing protein 2</fullName>
    </submittedName>
</protein>
<evidence type="ECO:0000313" key="2">
    <source>
        <dbReference type="Proteomes" id="UP001054945"/>
    </source>
</evidence>
<dbReference type="AlphaFoldDB" id="A0AAV4Y5S2"/>
<proteinExistence type="predicted"/>
<dbReference type="GO" id="GO:0003746">
    <property type="term" value="F:translation elongation factor activity"/>
    <property type="evidence" value="ECO:0007669"/>
    <property type="project" value="UniProtKB-KW"/>
</dbReference>
<name>A0AAV4Y5S2_CAEEX</name>
<accession>A0AAV4Y5S2</accession>
<keyword evidence="2" id="KW-1185">Reference proteome</keyword>
<organism evidence="1 2">
    <name type="scientific">Caerostris extrusa</name>
    <name type="common">Bark spider</name>
    <name type="synonym">Caerostris bankana</name>
    <dbReference type="NCBI Taxonomy" id="172846"/>
    <lineage>
        <taxon>Eukaryota</taxon>
        <taxon>Metazoa</taxon>
        <taxon>Ecdysozoa</taxon>
        <taxon>Arthropoda</taxon>
        <taxon>Chelicerata</taxon>
        <taxon>Arachnida</taxon>
        <taxon>Araneae</taxon>
        <taxon>Araneomorphae</taxon>
        <taxon>Entelegynae</taxon>
        <taxon>Araneoidea</taxon>
        <taxon>Araneidae</taxon>
        <taxon>Caerostris</taxon>
    </lineage>
</organism>
<comment type="caution">
    <text evidence="1">The sequence shown here is derived from an EMBL/GenBank/DDBJ whole genome shotgun (WGS) entry which is preliminary data.</text>
</comment>
<reference evidence="1 2" key="1">
    <citation type="submission" date="2021-06" db="EMBL/GenBank/DDBJ databases">
        <title>Caerostris extrusa draft genome.</title>
        <authorList>
            <person name="Kono N."/>
            <person name="Arakawa K."/>
        </authorList>
    </citation>
    <scope>NUCLEOTIDE SEQUENCE [LARGE SCALE GENOMIC DNA]</scope>
</reference>
<dbReference type="EMBL" id="BPLR01001355">
    <property type="protein sequence ID" value="GIZ01829.1"/>
    <property type="molecule type" value="Genomic_DNA"/>
</dbReference>
<sequence>MGFWNPFWSSPRETNGSILCHVIRFFIDEIDDLHCNLNGVRFIGRLINFCSVTGYGLVSDSDKSNARTLRVDFTNIEDIAFKRCRICKTPVSVKSPSNKVFPNKNVENEASYINFSQDTKSILDNSKETEDIINALNYLKKKKPCKEVIASTAIDKSLQELKSNPNKSIVEEAEKLINLWELNGSSKIQPTFDVRYDNLTRHIRRNAVRLFTEALGGLESDEICADTIEKKFSIIIND</sequence>
<evidence type="ECO:0000313" key="1">
    <source>
        <dbReference type="EMBL" id="GIZ01829.1"/>
    </source>
</evidence>
<dbReference type="Gene3D" id="1.20.930.10">
    <property type="entry name" value="Conserved domain common to transcription factors TFIIS, elongin A, CRSP70"/>
    <property type="match status" value="1"/>
</dbReference>